<dbReference type="Gene3D" id="3.90.950.20">
    <property type="entry name" value="CinA-like"/>
    <property type="match status" value="1"/>
</dbReference>
<comment type="caution">
    <text evidence="2">The sequence shown here is derived from an EMBL/GenBank/DDBJ whole genome shotgun (WGS) entry which is preliminary data.</text>
</comment>
<accession>A0A2H3G782</accession>
<protein>
    <recommendedName>
        <fullName evidence="1">CinA C-terminal domain-containing protein</fullName>
    </recommendedName>
</protein>
<feature type="domain" description="CinA C-terminal" evidence="1">
    <location>
        <begin position="16"/>
        <end position="173"/>
    </location>
</feature>
<sequence>MDITVPHPPQRTETVESVATSVVKKLTEADHTLGVAESLTGGSVMTAITSVPGSSAVFLGGVVSYATSLKKNVLKVDKNLIEKEGVIHSKVARQMAEGARKITSHGANQTTWGIGTTGVAGPSTQDNKPAGTVYIGIASSEKSGSWGPFNFSGDRDEVRRATVRESLCLLREVIGNRDWDMPPN</sequence>
<reference evidence="2 3" key="1">
    <citation type="journal article" date="2016" name="Environ. Microbiol.">
        <title>Effector profiles distinguish formae speciales of Fusarium oxysporum.</title>
        <authorList>
            <person name="van Dam P."/>
            <person name="Fokkens L."/>
            <person name="Schmidt S.M."/>
            <person name="Linmans J.H."/>
            <person name="Kistler H.C."/>
            <person name="Ma L.J."/>
            <person name="Rep M."/>
        </authorList>
    </citation>
    <scope>NUCLEOTIDE SEQUENCE [LARGE SCALE GENOMIC DNA]</scope>
    <source>
        <strain evidence="2 3">Forc016</strain>
    </source>
</reference>
<dbReference type="AlphaFoldDB" id="A0A2H3G782"/>
<dbReference type="SUPFAM" id="SSF142433">
    <property type="entry name" value="CinA-like"/>
    <property type="match status" value="1"/>
</dbReference>
<proteinExistence type="predicted"/>
<gene>
    <name evidence="2" type="ORF">AU210_016465</name>
</gene>
<dbReference type="InterPro" id="IPR036653">
    <property type="entry name" value="CinA-like_C"/>
</dbReference>
<evidence type="ECO:0000313" key="3">
    <source>
        <dbReference type="Proteomes" id="UP000219602"/>
    </source>
</evidence>
<dbReference type="InterPro" id="IPR008136">
    <property type="entry name" value="CinA_C"/>
</dbReference>
<name>A0A2H3G782_FUSOX</name>
<organism evidence="2 3">
    <name type="scientific">Fusarium oxysporum f. sp. radicis-cucumerinum</name>
    <dbReference type="NCBI Taxonomy" id="327505"/>
    <lineage>
        <taxon>Eukaryota</taxon>
        <taxon>Fungi</taxon>
        <taxon>Dikarya</taxon>
        <taxon>Ascomycota</taxon>
        <taxon>Pezizomycotina</taxon>
        <taxon>Sordariomycetes</taxon>
        <taxon>Hypocreomycetidae</taxon>
        <taxon>Hypocreales</taxon>
        <taxon>Nectriaceae</taxon>
        <taxon>Fusarium</taxon>
        <taxon>Fusarium oxysporum species complex</taxon>
    </lineage>
</organism>
<dbReference type="EMBL" id="MABQ02000013">
    <property type="protein sequence ID" value="PCD21503.1"/>
    <property type="molecule type" value="Genomic_DNA"/>
</dbReference>
<dbReference type="Proteomes" id="UP000219602">
    <property type="component" value="Unassembled WGS sequence"/>
</dbReference>
<evidence type="ECO:0000313" key="2">
    <source>
        <dbReference type="EMBL" id="PCD21503.1"/>
    </source>
</evidence>
<evidence type="ECO:0000259" key="1">
    <source>
        <dbReference type="Pfam" id="PF02464"/>
    </source>
</evidence>
<reference evidence="2 3" key="2">
    <citation type="journal article" date="2017" name="Sci. Rep.">
        <title>A mobile pathogenicity chromosome in Fusarium oxysporum for infection of multiple cucurbit species.</title>
        <authorList>
            <person name="van Dam P."/>
            <person name="Fokkens L."/>
            <person name="Ayukawa Y."/>
            <person name="van der Gragt M."/>
            <person name="Ter Horst A."/>
            <person name="Brankovics B."/>
            <person name="Houterman P.M."/>
            <person name="Arie T."/>
            <person name="Rep M."/>
        </authorList>
    </citation>
    <scope>NUCLEOTIDE SEQUENCE [LARGE SCALE GENOMIC DNA]</scope>
    <source>
        <strain evidence="2 3">Forc016</strain>
    </source>
</reference>
<dbReference type="NCBIfam" id="TIGR00199">
    <property type="entry name" value="PncC_domain"/>
    <property type="match status" value="1"/>
</dbReference>
<dbReference type="STRING" id="327505.A0A2H3G782"/>
<dbReference type="Pfam" id="PF02464">
    <property type="entry name" value="CinA"/>
    <property type="match status" value="1"/>
</dbReference>